<protein>
    <recommendedName>
        <fullName evidence="3">Capsular biosynthesis protein</fullName>
    </recommendedName>
</protein>
<dbReference type="EMBL" id="WMEO01000001">
    <property type="protein sequence ID" value="MYL15296.1"/>
    <property type="molecule type" value="Genomic_DNA"/>
</dbReference>
<dbReference type="AlphaFoldDB" id="A0A6B1IAQ3"/>
<evidence type="ECO:0008006" key="3">
    <source>
        <dbReference type="Google" id="ProtNLM"/>
    </source>
</evidence>
<gene>
    <name evidence="1" type="ORF">GLW36_01345</name>
</gene>
<sequence length="329" mass="38419">MTVKLVFPHWVNDQHVPTVREFYMNLIECLSSEEVDYDIVPDYRRMSIRSPTRIEKIIPDLEIRGDYEKEESYDHIISYHTCNPDHINVKISYLPNYFYFDEKGYAGWSEIAESEPNYNVMNTTSVDEEFNNIKEKIVGNNISKYQQPDQDTRIKIPTPYVFLPTQVEDDEVSKLAYVETYDLLKKCISEIPETNYHLVIKRHPRCDSDRVTELLSRASTNSQIHIVDRSIHDLIENAAAVVTVNSGVGFEALLHEKPVINFGQTDYHWATTTFEEQSKVSEITDVIEKFDSKDETAIRKFVVYFLENYLVNLNNEDSYIRAFDRVGII</sequence>
<dbReference type="Proteomes" id="UP000460194">
    <property type="component" value="Unassembled WGS sequence"/>
</dbReference>
<name>A0A6B1IAQ3_9EURY</name>
<comment type="caution">
    <text evidence="1">The sequence shown here is derived from an EMBL/GenBank/DDBJ whole genome shotgun (WGS) entry which is preliminary data.</text>
</comment>
<dbReference type="RefSeq" id="WP_159368467.1">
    <property type="nucleotide sequence ID" value="NZ_WMEO01000001.1"/>
</dbReference>
<accession>A0A6B1IAQ3</accession>
<dbReference type="Gene3D" id="3.40.50.12580">
    <property type="match status" value="1"/>
</dbReference>
<dbReference type="Pfam" id="PF05159">
    <property type="entry name" value="Capsule_synth"/>
    <property type="match status" value="1"/>
</dbReference>
<dbReference type="SUPFAM" id="SSF53756">
    <property type="entry name" value="UDP-Glycosyltransferase/glycogen phosphorylase"/>
    <property type="match status" value="1"/>
</dbReference>
<dbReference type="InterPro" id="IPR007833">
    <property type="entry name" value="Capsule_polysaccharide_synth"/>
</dbReference>
<organism evidence="1 2">
    <name type="scientific">Halorubrum distributum</name>
    <dbReference type="NCBI Taxonomy" id="29283"/>
    <lineage>
        <taxon>Archaea</taxon>
        <taxon>Methanobacteriati</taxon>
        <taxon>Methanobacteriota</taxon>
        <taxon>Stenosarchaea group</taxon>
        <taxon>Halobacteria</taxon>
        <taxon>Halobacteriales</taxon>
        <taxon>Haloferacaceae</taxon>
        <taxon>Halorubrum</taxon>
        <taxon>Halorubrum distributum group</taxon>
    </lineage>
</organism>
<dbReference type="InterPro" id="IPR043148">
    <property type="entry name" value="TagF_C"/>
</dbReference>
<dbReference type="GO" id="GO:0015774">
    <property type="term" value="P:polysaccharide transport"/>
    <property type="evidence" value="ECO:0007669"/>
    <property type="project" value="InterPro"/>
</dbReference>
<proteinExistence type="predicted"/>
<evidence type="ECO:0000313" key="2">
    <source>
        <dbReference type="Proteomes" id="UP000460194"/>
    </source>
</evidence>
<reference evidence="1 2" key="1">
    <citation type="submission" date="2019-11" db="EMBL/GenBank/DDBJ databases">
        <title>Genome sequences of 17 halophilic strains isolated from different environments.</title>
        <authorList>
            <person name="Furrow R.E."/>
        </authorList>
    </citation>
    <scope>NUCLEOTIDE SEQUENCE [LARGE SCALE GENOMIC DNA]</scope>
    <source>
        <strain evidence="1 2">22517_05_Cabo</strain>
    </source>
</reference>
<evidence type="ECO:0000313" key="1">
    <source>
        <dbReference type="EMBL" id="MYL15296.1"/>
    </source>
</evidence>
<dbReference type="GO" id="GO:0000271">
    <property type="term" value="P:polysaccharide biosynthetic process"/>
    <property type="evidence" value="ECO:0007669"/>
    <property type="project" value="InterPro"/>
</dbReference>